<dbReference type="EMBL" id="BARU01047407">
    <property type="protein sequence ID" value="GAH99060.1"/>
    <property type="molecule type" value="Genomic_DNA"/>
</dbReference>
<dbReference type="PROSITE" id="PS50850">
    <property type="entry name" value="MFS"/>
    <property type="match status" value="1"/>
</dbReference>
<comment type="caution">
    <text evidence="3">The sequence shown here is derived from an EMBL/GenBank/DDBJ whole genome shotgun (WGS) entry which is preliminary data.</text>
</comment>
<dbReference type="InterPro" id="IPR020846">
    <property type="entry name" value="MFS_dom"/>
</dbReference>
<keyword evidence="1" id="KW-1133">Transmembrane helix</keyword>
<organism evidence="3">
    <name type="scientific">marine sediment metagenome</name>
    <dbReference type="NCBI Taxonomy" id="412755"/>
    <lineage>
        <taxon>unclassified sequences</taxon>
        <taxon>metagenomes</taxon>
        <taxon>ecological metagenomes</taxon>
    </lineage>
</organism>
<name>X1KZJ4_9ZZZZ</name>
<feature type="transmembrane region" description="Helical" evidence="1">
    <location>
        <begin position="49"/>
        <end position="72"/>
    </location>
</feature>
<evidence type="ECO:0000256" key="1">
    <source>
        <dbReference type="SAM" id="Phobius"/>
    </source>
</evidence>
<dbReference type="SUPFAM" id="SSF103473">
    <property type="entry name" value="MFS general substrate transporter"/>
    <property type="match status" value="1"/>
</dbReference>
<reference evidence="3" key="1">
    <citation type="journal article" date="2014" name="Front. Microbiol.">
        <title>High frequency of phylogenetically diverse reductive dehalogenase-homologous genes in deep subseafloor sedimentary metagenomes.</title>
        <authorList>
            <person name="Kawai M."/>
            <person name="Futagami T."/>
            <person name="Toyoda A."/>
            <person name="Takaki Y."/>
            <person name="Nishi S."/>
            <person name="Hori S."/>
            <person name="Arai W."/>
            <person name="Tsubouchi T."/>
            <person name="Morono Y."/>
            <person name="Uchiyama I."/>
            <person name="Ito T."/>
            <person name="Fujiyama A."/>
            <person name="Inagaki F."/>
            <person name="Takami H."/>
        </authorList>
    </citation>
    <scope>NUCLEOTIDE SEQUENCE</scope>
    <source>
        <strain evidence="3">Expedition CK06-06</strain>
    </source>
</reference>
<accession>X1KZJ4</accession>
<keyword evidence="1" id="KW-0812">Transmembrane</keyword>
<feature type="domain" description="Major facilitator superfamily (MFS) profile" evidence="2">
    <location>
        <begin position="9"/>
        <end position="95"/>
    </location>
</feature>
<evidence type="ECO:0000313" key="3">
    <source>
        <dbReference type="EMBL" id="GAH99060.1"/>
    </source>
</evidence>
<dbReference type="InterPro" id="IPR036259">
    <property type="entry name" value="MFS_trans_sf"/>
</dbReference>
<dbReference type="AlphaFoldDB" id="X1KZJ4"/>
<feature type="transmembrane region" description="Helical" evidence="1">
    <location>
        <begin position="79"/>
        <end position="94"/>
    </location>
</feature>
<dbReference type="Gene3D" id="1.20.1250.20">
    <property type="entry name" value="MFS general substrate transporter like domains"/>
    <property type="match status" value="1"/>
</dbReference>
<keyword evidence="1" id="KW-0472">Membrane</keyword>
<dbReference type="GO" id="GO:0022857">
    <property type="term" value="F:transmembrane transporter activity"/>
    <property type="evidence" value="ECO:0007669"/>
    <property type="project" value="InterPro"/>
</dbReference>
<evidence type="ECO:0000259" key="2">
    <source>
        <dbReference type="PROSITE" id="PS50850"/>
    </source>
</evidence>
<sequence>MENKTHQSSIISILLFIVILSLVNSVQNLISPNLIIISNYFGFGGDTSQLGVLTSTFMILSGISIVFFGYLADKITRKWIVLSGTIFYSIFSVLT</sequence>
<feature type="non-terminal residue" evidence="3">
    <location>
        <position position="95"/>
    </location>
</feature>
<gene>
    <name evidence="3" type="ORF">S03H2_71052</name>
</gene>
<proteinExistence type="predicted"/>
<protein>
    <recommendedName>
        <fullName evidence="2">Major facilitator superfamily (MFS) profile domain-containing protein</fullName>
    </recommendedName>
</protein>